<name>A0ABS3FYZ9_9CYAN</name>
<gene>
    <name evidence="1" type="ORF">J0895_22770</name>
</gene>
<dbReference type="EMBL" id="JAFLQW010000598">
    <property type="protein sequence ID" value="MBO0351851.1"/>
    <property type="molecule type" value="Genomic_DNA"/>
</dbReference>
<dbReference type="Proteomes" id="UP000664844">
    <property type="component" value="Unassembled WGS sequence"/>
</dbReference>
<proteinExistence type="predicted"/>
<dbReference type="RefSeq" id="WP_207090281.1">
    <property type="nucleotide sequence ID" value="NZ_JAFLQW010000598.1"/>
</dbReference>
<comment type="caution">
    <text evidence="1">The sequence shown here is derived from an EMBL/GenBank/DDBJ whole genome shotgun (WGS) entry which is preliminary data.</text>
</comment>
<evidence type="ECO:0000313" key="1">
    <source>
        <dbReference type="EMBL" id="MBO0351851.1"/>
    </source>
</evidence>
<accession>A0ABS3FYZ9</accession>
<sequence>MVRKNTRFLIYIVACSTIGVLVGGTAYSAELNRCLDAAVPTNQCLTQDPVVRTLEGMTFGLIAGAGAALGSTWQIWQKNK</sequence>
<evidence type="ECO:0000313" key="2">
    <source>
        <dbReference type="Proteomes" id="UP000664844"/>
    </source>
</evidence>
<protein>
    <submittedName>
        <fullName evidence="1">Uncharacterized protein</fullName>
    </submittedName>
</protein>
<keyword evidence="2" id="KW-1185">Reference proteome</keyword>
<reference evidence="1 2" key="1">
    <citation type="submission" date="2021-03" db="EMBL/GenBank/DDBJ databases">
        <title>Metabolic Capacity of the Antarctic Cyanobacterium Phormidium pseudopriestleyi that Sustains Oxygenic Photosynthesis in the Presence of Hydrogen Sulfide.</title>
        <authorList>
            <person name="Lumian J.E."/>
            <person name="Jungblut A.D."/>
            <person name="Dillon M.L."/>
            <person name="Hawes I."/>
            <person name="Doran P.T."/>
            <person name="Mackey T.J."/>
            <person name="Dick G.J."/>
            <person name="Grettenberger C.L."/>
            <person name="Sumner D.Y."/>
        </authorList>
    </citation>
    <scope>NUCLEOTIDE SEQUENCE [LARGE SCALE GENOMIC DNA]</scope>
    <source>
        <strain evidence="1 2">FRX01</strain>
    </source>
</reference>
<organism evidence="1 2">
    <name type="scientific">Phormidium pseudopriestleyi FRX01</name>
    <dbReference type="NCBI Taxonomy" id="1759528"/>
    <lineage>
        <taxon>Bacteria</taxon>
        <taxon>Bacillati</taxon>
        <taxon>Cyanobacteriota</taxon>
        <taxon>Cyanophyceae</taxon>
        <taxon>Oscillatoriophycideae</taxon>
        <taxon>Oscillatoriales</taxon>
        <taxon>Oscillatoriaceae</taxon>
        <taxon>Phormidium</taxon>
    </lineage>
</organism>